<comment type="subcellular location">
    <subcellularLocation>
        <location evidence="1">Cytoplasm</location>
        <location evidence="1">Cytoskeleton</location>
    </subcellularLocation>
</comment>
<organism evidence="8 9">
    <name type="scientific">Salix suchowensis</name>
    <dbReference type="NCBI Taxonomy" id="1278906"/>
    <lineage>
        <taxon>Eukaryota</taxon>
        <taxon>Viridiplantae</taxon>
        <taxon>Streptophyta</taxon>
        <taxon>Embryophyta</taxon>
        <taxon>Tracheophyta</taxon>
        <taxon>Spermatophyta</taxon>
        <taxon>Magnoliopsida</taxon>
        <taxon>eudicotyledons</taxon>
        <taxon>Gunneridae</taxon>
        <taxon>Pentapetalae</taxon>
        <taxon>rosids</taxon>
        <taxon>fabids</taxon>
        <taxon>Malpighiales</taxon>
        <taxon>Salicaceae</taxon>
        <taxon>Saliceae</taxon>
        <taxon>Salix</taxon>
    </lineage>
</organism>
<evidence type="ECO:0000256" key="5">
    <source>
        <dbReference type="ARBA" id="ARBA00023212"/>
    </source>
</evidence>
<dbReference type="Pfam" id="PF06886">
    <property type="entry name" value="TPX2"/>
    <property type="match status" value="1"/>
</dbReference>
<evidence type="ECO:0000256" key="4">
    <source>
        <dbReference type="ARBA" id="ARBA00022701"/>
    </source>
</evidence>
<dbReference type="PANTHER" id="PTHR14326:SF58">
    <property type="entry name" value="TPX2 (TARGETING PROTEIN FOR XKLP2) PROTEIN FAMILY"/>
    <property type="match status" value="1"/>
</dbReference>
<gene>
    <name evidence="8" type="ORF">OIU77_021400</name>
</gene>
<keyword evidence="6" id="KW-0175">Coiled coil</keyword>
<feature type="domain" description="TPX2 C-terminal" evidence="7">
    <location>
        <begin position="19"/>
        <end position="87"/>
    </location>
</feature>
<protein>
    <recommendedName>
        <fullName evidence="7">TPX2 C-terminal domain-containing protein</fullName>
    </recommendedName>
</protein>
<accession>A0ABQ9CCP2</accession>
<evidence type="ECO:0000259" key="7">
    <source>
        <dbReference type="Pfam" id="PF06886"/>
    </source>
</evidence>
<dbReference type="EMBL" id="JAPFFI010000004">
    <property type="protein sequence ID" value="KAJ6396360.1"/>
    <property type="molecule type" value="Genomic_DNA"/>
</dbReference>
<dbReference type="PANTHER" id="PTHR14326">
    <property type="entry name" value="TARGETING PROTEIN FOR XKLP2"/>
    <property type="match status" value="1"/>
</dbReference>
<feature type="coiled-coil region" evidence="6">
    <location>
        <begin position="29"/>
        <end position="68"/>
    </location>
</feature>
<evidence type="ECO:0000256" key="3">
    <source>
        <dbReference type="ARBA" id="ARBA00022490"/>
    </source>
</evidence>
<keyword evidence="9" id="KW-1185">Reference proteome</keyword>
<evidence type="ECO:0000313" key="9">
    <source>
        <dbReference type="Proteomes" id="UP001141253"/>
    </source>
</evidence>
<reference evidence="8" key="2">
    <citation type="journal article" date="2023" name="Int. J. Mol. Sci.">
        <title>De Novo Assembly and Annotation of 11 Diverse Shrub Willow (Salix) Genomes Reveals Novel Gene Organization in Sex-Linked Regions.</title>
        <authorList>
            <person name="Hyden B."/>
            <person name="Feng K."/>
            <person name="Yates T.B."/>
            <person name="Jawdy S."/>
            <person name="Cereghino C."/>
            <person name="Smart L.B."/>
            <person name="Muchero W."/>
        </authorList>
    </citation>
    <scope>NUCLEOTIDE SEQUENCE</scope>
    <source>
        <tissue evidence="8">Shoot tip</tissue>
    </source>
</reference>
<keyword evidence="3" id="KW-0963">Cytoplasm</keyword>
<name>A0ABQ9CCP2_9ROSI</name>
<evidence type="ECO:0000313" key="8">
    <source>
        <dbReference type="EMBL" id="KAJ6396360.1"/>
    </source>
</evidence>
<keyword evidence="4" id="KW-0493">Microtubule</keyword>
<comment type="caution">
    <text evidence="8">The sequence shown here is derived from an EMBL/GenBank/DDBJ whole genome shotgun (WGS) entry which is preliminary data.</text>
</comment>
<dbReference type="InterPro" id="IPR027329">
    <property type="entry name" value="TPX2_C"/>
</dbReference>
<sequence length="153" mass="17610">MSCLIKPLVKEKTRPIDLKLHSDVRAVERADFDQQLAEKMNLIEQYKMEIERQQKLAEEEEVRRLRKELVPKAQPMPYFDRPFIPRSYGGVVVDRGKVLTRRAITNEARLKFSELGWPASAASQPFAIAPVLYAILSISMPQAWICCFSDGFI</sequence>
<evidence type="ECO:0000256" key="2">
    <source>
        <dbReference type="ARBA" id="ARBA00005885"/>
    </source>
</evidence>
<reference evidence="8" key="1">
    <citation type="submission" date="2022-10" db="EMBL/GenBank/DDBJ databases">
        <authorList>
            <person name="Hyden B.L."/>
            <person name="Feng K."/>
            <person name="Yates T."/>
            <person name="Jawdy S."/>
            <person name="Smart L.B."/>
            <person name="Muchero W."/>
        </authorList>
    </citation>
    <scope>NUCLEOTIDE SEQUENCE</scope>
    <source>
        <tissue evidence="8">Shoot tip</tissue>
    </source>
</reference>
<dbReference type="Proteomes" id="UP001141253">
    <property type="component" value="Chromosome 4"/>
</dbReference>
<evidence type="ECO:0000256" key="1">
    <source>
        <dbReference type="ARBA" id="ARBA00004245"/>
    </source>
</evidence>
<comment type="similarity">
    <text evidence="2">Belongs to the TPX2 family.</text>
</comment>
<proteinExistence type="inferred from homology"/>
<dbReference type="InterPro" id="IPR009675">
    <property type="entry name" value="TPX2_fam"/>
</dbReference>
<keyword evidence="5" id="KW-0206">Cytoskeleton</keyword>
<evidence type="ECO:0000256" key="6">
    <source>
        <dbReference type="SAM" id="Coils"/>
    </source>
</evidence>